<accession>A0ABU2MBG0</accession>
<protein>
    <submittedName>
        <fullName evidence="3">Type I restriction endonuclease</fullName>
    </submittedName>
</protein>
<reference evidence="4" key="1">
    <citation type="submission" date="2023-07" db="EMBL/GenBank/DDBJ databases">
        <title>30 novel species of actinomycetes from the DSMZ collection.</title>
        <authorList>
            <person name="Nouioui I."/>
        </authorList>
    </citation>
    <scope>NUCLEOTIDE SEQUENCE [LARGE SCALE GENOMIC DNA]</scope>
    <source>
        <strain evidence="4">DSM 44743</strain>
    </source>
</reference>
<dbReference type="InterPro" id="IPR040980">
    <property type="entry name" value="SWI2_SNF2"/>
</dbReference>
<dbReference type="PANTHER" id="PTHR42927:SF1">
    <property type="entry name" value="HELICASE SUPERFAMILY 1 AND 2 DOMAIN-CONTAINING PROTEIN"/>
    <property type="match status" value="1"/>
</dbReference>
<keyword evidence="4" id="KW-1185">Reference proteome</keyword>
<keyword evidence="3" id="KW-0255">Endonuclease</keyword>
<dbReference type="InterPro" id="IPR055180">
    <property type="entry name" value="HsdR_RecA-like_helicase_dom_2"/>
</dbReference>
<evidence type="ECO:0000256" key="1">
    <source>
        <dbReference type="SAM" id="MobiDB-lite"/>
    </source>
</evidence>
<feature type="region of interest" description="Disordered" evidence="1">
    <location>
        <begin position="467"/>
        <end position="487"/>
    </location>
</feature>
<feature type="compositionally biased region" description="Acidic residues" evidence="1">
    <location>
        <begin position="467"/>
        <end position="481"/>
    </location>
</feature>
<dbReference type="PANTHER" id="PTHR42927">
    <property type="entry name" value="HELICASE SUPERFAMILY 1 AND 2 DOMAIN-CONTAINING PROTEIN"/>
    <property type="match status" value="1"/>
</dbReference>
<dbReference type="Pfam" id="PF18766">
    <property type="entry name" value="SWI2_SNF2"/>
    <property type="match status" value="1"/>
</dbReference>
<dbReference type="Gene3D" id="3.90.1570.50">
    <property type="match status" value="1"/>
</dbReference>
<dbReference type="Pfam" id="PF04313">
    <property type="entry name" value="HSDR_N"/>
    <property type="match status" value="1"/>
</dbReference>
<dbReference type="InterPro" id="IPR014001">
    <property type="entry name" value="Helicase_ATP-bd"/>
</dbReference>
<sequence length="1049" mass="117312">MSPVYDERTFEENIVASMLANGWEKGLNSDYRPEFGLDTGQLFAFIGATQMKEWNQLIARCGDDQARAQRTFVQTLAKRIHDEGTLQILRKHIRVEGLTFKLAYFKPSLTAAEHAFSNYDKNRLSVTRQLRYAAKSGDVGKSLDLALFVNGLPVATAEIKNPLTGQNVEHAKHQYAHDRDPRELLFAERALVHFAVDPDLVFLTTRLAGKDTWFLPFNTGSEGPGNSGGSGNPLPTADGSGYRTAYLWEQVWDVDNWLDLLERFVHVTRDKDEKGRTRENVIFPRFHQWHAVRSLVDHAARHGAGHNYLVMHSAGSGKSNTIAWLAHRLSSLHTPADPALMDPAALAKGVEPDTPVFDKTIIITDRSVLDQQLQDVVGGFSQVKGLVRPIGGKGGSKSAQLAEALSTSSERIILVTLQTFPALLDYLRREPTDIQGGRFAIVVDEAHSSQSGEAAKDVKKALRDLGLDADDDEPDTPETAEEALHRSAAYRGRSTNLSYFAFTATPKHKTLNLFGVLDPATGKYEPFHTYSMRQAIEEGFILDPLRNYTTYKSWYELLNGNPDDQEVDADKASAQLARFVRLHPTTLAQHAEIIIENFDRITRPQMGGRAKAMVVTSSREAAVRMYKAIESYLKDSGAPDPGVLVAFSGSLKLDGETEETESKINDFPERELPERFAYTRADDPNAGRNGKREYRVLIVAEKYQTGFDQPLLTTMFVEKSLKGVAAVQTLSRLNRTHRLKSQSDLFVLDFVNDAEDIQASYKDYYEEAVTGEADPDLLNTLKNRLMTGADILVEAELEGFAAAFHEVENGPGTADGIQNHPELNRFITPAAERFAQLVDAENEKRTVAEEFRAGLNDYVTKYAFLSQVMRYPDPELERLYLYGRFLLRRLPARRDGGVDIGKVELIDVDVTKAGEHDLSLTAEGTQEIPGFSDGRGDLSDPKMMFLSEVIEFFNKLFGRPPTEADLSMIQERVLDAAAKPDLQQAAFVNSEEAFRHKFDPVMKETMINRYESNVEITEVYLGDQEVQNSMNSFMSRAAYRLIRQRGTAV</sequence>
<name>A0ABU2MBG0_9ACTN</name>
<dbReference type="SUPFAM" id="SSF52540">
    <property type="entry name" value="P-loop containing nucleoside triphosphate hydrolases"/>
    <property type="match status" value="1"/>
</dbReference>
<evidence type="ECO:0000313" key="4">
    <source>
        <dbReference type="Proteomes" id="UP001183390"/>
    </source>
</evidence>
<dbReference type="Proteomes" id="UP001183390">
    <property type="component" value="Unassembled WGS sequence"/>
</dbReference>
<organism evidence="3 4">
    <name type="scientific">Nocardiopsis lambiniae</name>
    <dbReference type="NCBI Taxonomy" id="3075539"/>
    <lineage>
        <taxon>Bacteria</taxon>
        <taxon>Bacillati</taxon>
        <taxon>Actinomycetota</taxon>
        <taxon>Actinomycetes</taxon>
        <taxon>Streptosporangiales</taxon>
        <taxon>Nocardiopsidaceae</taxon>
        <taxon>Nocardiopsis</taxon>
    </lineage>
</organism>
<dbReference type="RefSeq" id="WP_311512610.1">
    <property type="nucleotide sequence ID" value="NZ_JAVREP010000010.1"/>
</dbReference>
<dbReference type="EMBL" id="JAVREP010000010">
    <property type="protein sequence ID" value="MDT0330017.1"/>
    <property type="molecule type" value="Genomic_DNA"/>
</dbReference>
<keyword evidence="3" id="KW-0378">Hydrolase</keyword>
<dbReference type="Pfam" id="PF22679">
    <property type="entry name" value="T1R_D3-like"/>
    <property type="match status" value="1"/>
</dbReference>
<dbReference type="InterPro" id="IPR007409">
    <property type="entry name" value="Restrct_endonuc_type1_HsdR_N"/>
</dbReference>
<dbReference type="GO" id="GO:0004519">
    <property type="term" value="F:endonuclease activity"/>
    <property type="evidence" value="ECO:0007669"/>
    <property type="project" value="UniProtKB-KW"/>
</dbReference>
<dbReference type="InterPro" id="IPR027417">
    <property type="entry name" value="P-loop_NTPase"/>
</dbReference>
<proteinExistence type="predicted"/>
<keyword evidence="3" id="KW-0540">Nuclease</keyword>
<evidence type="ECO:0000259" key="2">
    <source>
        <dbReference type="SMART" id="SM00487"/>
    </source>
</evidence>
<comment type="caution">
    <text evidence="3">The sequence shown here is derived from an EMBL/GenBank/DDBJ whole genome shotgun (WGS) entry which is preliminary data.</text>
</comment>
<gene>
    <name evidence="3" type="ORF">RM479_16520</name>
</gene>
<feature type="domain" description="Helicase ATP-binding" evidence="2">
    <location>
        <begin position="280"/>
        <end position="530"/>
    </location>
</feature>
<dbReference type="SMART" id="SM00487">
    <property type="entry name" value="DEXDc"/>
    <property type="match status" value="1"/>
</dbReference>
<evidence type="ECO:0000313" key="3">
    <source>
        <dbReference type="EMBL" id="MDT0330017.1"/>
    </source>
</evidence>
<dbReference type="Gene3D" id="3.40.50.300">
    <property type="entry name" value="P-loop containing nucleotide triphosphate hydrolases"/>
    <property type="match status" value="2"/>
</dbReference>